<organism evidence="1">
    <name type="scientific">Anguilla anguilla</name>
    <name type="common">European freshwater eel</name>
    <name type="synonym">Muraena anguilla</name>
    <dbReference type="NCBI Taxonomy" id="7936"/>
    <lineage>
        <taxon>Eukaryota</taxon>
        <taxon>Metazoa</taxon>
        <taxon>Chordata</taxon>
        <taxon>Craniata</taxon>
        <taxon>Vertebrata</taxon>
        <taxon>Euteleostomi</taxon>
        <taxon>Actinopterygii</taxon>
        <taxon>Neopterygii</taxon>
        <taxon>Teleostei</taxon>
        <taxon>Anguilliformes</taxon>
        <taxon>Anguillidae</taxon>
        <taxon>Anguilla</taxon>
    </lineage>
</organism>
<sequence length="48" mass="5777">MQQMCQHFLAAGSTGLNRFHRLNFGLHLWFTFRSCVLVHRRKFQNGRK</sequence>
<dbReference type="AlphaFoldDB" id="A0A0E9XLS4"/>
<accession>A0A0E9XLS4</accession>
<protein>
    <submittedName>
        <fullName evidence="1">Uncharacterized protein</fullName>
    </submittedName>
</protein>
<name>A0A0E9XLS4_ANGAN</name>
<reference evidence="1" key="1">
    <citation type="submission" date="2014-11" db="EMBL/GenBank/DDBJ databases">
        <authorList>
            <person name="Amaro Gonzalez C."/>
        </authorList>
    </citation>
    <scope>NUCLEOTIDE SEQUENCE</scope>
</reference>
<reference evidence="1" key="2">
    <citation type="journal article" date="2015" name="Fish Shellfish Immunol.">
        <title>Early steps in the European eel (Anguilla anguilla)-Vibrio vulnificus interaction in the gills: Role of the RtxA13 toxin.</title>
        <authorList>
            <person name="Callol A."/>
            <person name="Pajuelo D."/>
            <person name="Ebbesson L."/>
            <person name="Teles M."/>
            <person name="MacKenzie S."/>
            <person name="Amaro C."/>
        </authorList>
    </citation>
    <scope>NUCLEOTIDE SEQUENCE</scope>
</reference>
<evidence type="ECO:0000313" key="1">
    <source>
        <dbReference type="EMBL" id="JAI02761.1"/>
    </source>
</evidence>
<dbReference type="EMBL" id="GBXM01005817">
    <property type="protein sequence ID" value="JAI02761.1"/>
    <property type="molecule type" value="Transcribed_RNA"/>
</dbReference>
<proteinExistence type="predicted"/>